<proteinExistence type="predicted"/>
<name>A0A1Y2I8A9_TRAC3</name>
<accession>A0A1Y2I8A9</accession>
<keyword evidence="2" id="KW-1185">Reference proteome</keyword>
<sequence length="342" mass="39127">MALIPRNPKDWSACFAQGNALTQVELRPRGASKNYTILRLGDFGSVILKPSGNQRDDAFLKPDKEWIAQLWGIAFHEDLGPLAELRWFLASAELPLEAHQAHNSMMASLGELEIVALHHHTYDFVDNISSPVTIQQLSVTEPSSPLCPPGTRYTRPQLQVFRYPRANGDMAHRLETGNLICKEDCLRAGLYYPDQDVLRYCEQCQTFYHIDCLEVSPNDRPTLLPPHPTRPDDLEVEPDDREGAKEYTFLDYCSWQRWLCYPLERGCGAQLHTTFERVVLAIRREDRARGCPAKPRVFLTQTLDTAVHEAYKYQVDTLVHRFQDATEGDMDYYLCPKDVTSI</sequence>
<evidence type="ECO:0000313" key="2">
    <source>
        <dbReference type="Proteomes" id="UP000193067"/>
    </source>
</evidence>
<dbReference type="EMBL" id="KZ084289">
    <property type="protein sequence ID" value="OSC96131.1"/>
    <property type="molecule type" value="Genomic_DNA"/>
</dbReference>
<evidence type="ECO:0000313" key="1">
    <source>
        <dbReference type="EMBL" id="OSC96131.1"/>
    </source>
</evidence>
<dbReference type="Proteomes" id="UP000193067">
    <property type="component" value="Unassembled WGS sequence"/>
</dbReference>
<dbReference type="AlphaFoldDB" id="A0A1Y2I8A9"/>
<protein>
    <recommendedName>
        <fullName evidence="3">BAH domain-containing protein</fullName>
    </recommendedName>
</protein>
<evidence type="ECO:0008006" key="3">
    <source>
        <dbReference type="Google" id="ProtNLM"/>
    </source>
</evidence>
<reference evidence="1 2" key="1">
    <citation type="journal article" date="2015" name="Biotechnol. Biofuels">
        <title>Enhanced degradation of softwood versus hardwood by the white-rot fungus Pycnoporus coccineus.</title>
        <authorList>
            <person name="Couturier M."/>
            <person name="Navarro D."/>
            <person name="Chevret D."/>
            <person name="Henrissat B."/>
            <person name="Piumi F."/>
            <person name="Ruiz-Duenas F.J."/>
            <person name="Martinez A.T."/>
            <person name="Grigoriev I.V."/>
            <person name="Riley R."/>
            <person name="Lipzen A."/>
            <person name="Berrin J.G."/>
            <person name="Master E.R."/>
            <person name="Rosso M.N."/>
        </authorList>
    </citation>
    <scope>NUCLEOTIDE SEQUENCE [LARGE SCALE GENOMIC DNA]</scope>
    <source>
        <strain evidence="1 2">BRFM310</strain>
    </source>
</reference>
<organism evidence="1 2">
    <name type="scientific">Trametes coccinea (strain BRFM310)</name>
    <name type="common">Pycnoporus coccineus</name>
    <dbReference type="NCBI Taxonomy" id="1353009"/>
    <lineage>
        <taxon>Eukaryota</taxon>
        <taxon>Fungi</taxon>
        <taxon>Dikarya</taxon>
        <taxon>Basidiomycota</taxon>
        <taxon>Agaricomycotina</taxon>
        <taxon>Agaricomycetes</taxon>
        <taxon>Polyporales</taxon>
        <taxon>Polyporaceae</taxon>
        <taxon>Trametes</taxon>
    </lineage>
</organism>
<gene>
    <name evidence="1" type="ORF">PYCCODRAFT_1429277</name>
</gene>
<dbReference type="OrthoDB" id="2718733at2759"/>